<dbReference type="GeneID" id="108557984"/>
<dbReference type="Gene3D" id="2.60.40.10">
    <property type="entry name" value="Immunoglobulins"/>
    <property type="match status" value="1"/>
</dbReference>
<keyword evidence="1" id="KW-0732">Signal</keyword>
<dbReference type="PANTHER" id="PTHR21261:SF2">
    <property type="entry name" value="GH04238P-RELATED"/>
    <property type="match status" value="1"/>
</dbReference>
<proteinExistence type="predicted"/>
<feature type="chain" id="PRO_5046102713" evidence="1">
    <location>
        <begin position="23"/>
        <end position="324"/>
    </location>
</feature>
<dbReference type="Proteomes" id="UP000695000">
    <property type="component" value="Unplaced"/>
</dbReference>
<evidence type="ECO:0000313" key="3">
    <source>
        <dbReference type="Proteomes" id="UP000695000"/>
    </source>
</evidence>
<dbReference type="InterPro" id="IPR013783">
    <property type="entry name" value="Ig-like_fold"/>
</dbReference>
<feature type="domain" description="Ig-like" evidence="2">
    <location>
        <begin position="40"/>
        <end position="142"/>
    </location>
</feature>
<accession>A0ABM1M6N2</accession>
<dbReference type="SUPFAM" id="SSF48726">
    <property type="entry name" value="Immunoglobulin"/>
    <property type="match status" value="1"/>
</dbReference>
<gene>
    <name evidence="4" type="primary">LOC108557984</name>
</gene>
<dbReference type="PROSITE" id="PS50835">
    <property type="entry name" value="IG_LIKE"/>
    <property type="match status" value="1"/>
</dbReference>
<sequence>MGTNLYKMLAAFLLILITTVSGELKIVNFKVPSTIEFGYSDDLILDCDYYVKGKESGLEVKWFFTNGEVSNEQIYQWIPEKSKPAAMGFLRTHLDLGYTASTDPKTMYRALKIRNITKDLTGNYTCKVTSFFSEDTSTKPMTIYEPAKDFELINLEESNTVLCSAYGVYPKPVMNLYILNSTDSSENQDNSNETQSSQMLDLNADYDGDEEDASFEKDENDVYNVTFSKTYDAESMNDLTTFVCDLSIPGTTYKKTRKYLYLPGFPTTTTIDEYLSEYDFDNYYYETPTNATEPENSSTSVASCSLLVSTMGFIAHYYKNYLQS</sequence>
<dbReference type="RefSeq" id="XP_017770232.1">
    <property type="nucleotide sequence ID" value="XM_017914743.1"/>
</dbReference>
<dbReference type="InterPro" id="IPR036179">
    <property type="entry name" value="Ig-like_dom_sf"/>
</dbReference>
<organism evidence="3 4">
    <name type="scientific">Nicrophorus vespilloides</name>
    <name type="common">Boreal carrion beetle</name>
    <dbReference type="NCBI Taxonomy" id="110193"/>
    <lineage>
        <taxon>Eukaryota</taxon>
        <taxon>Metazoa</taxon>
        <taxon>Ecdysozoa</taxon>
        <taxon>Arthropoda</taxon>
        <taxon>Hexapoda</taxon>
        <taxon>Insecta</taxon>
        <taxon>Pterygota</taxon>
        <taxon>Neoptera</taxon>
        <taxon>Endopterygota</taxon>
        <taxon>Coleoptera</taxon>
        <taxon>Polyphaga</taxon>
        <taxon>Staphyliniformia</taxon>
        <taxon>Silphidae</taxon>
        <taxon>Nicrophorinae</taxon>
        <taxon>Nicrophorus</taxon>
    </lineage>
</organism>
<reference evidence="4" key="1">
    <citation type="submission" date="2025-08" db="UniProtKB">
        <authorList>
            <consortium name="RefSeq"/>
        </authorList>
    </citation>
    <scope>IDENTIFICATION</scope>
    <source>
        <tissue evidence="4">Whole Larva</tissue>
    </source>
</reference>
<dbReference type="PANTHER" id="PTHR21261">
    <property type="entry name" value="BEAT PROTEIN"/>
    <property type="match status" value="1"/>
</dbReference>
<feature type="signal peptide" evidence="1">
    <location>
        <begin position="1"/>
        <end position="22"/>
    </location>
</feature>
<dbReference type="Pfam" id="PF08204">
    <property type="entry name" value="V-set_CD47"/>
    <property type="match status" value="1"/>
</dbReference>
<evidence type="ECO:0000256" key="1">
    <source>
        <dbReference type="SAM" id="SignalP"/>
    </source>
</evidence>
<protein>
    <submittedName>
        <fullName evidence="4">Uncharacterized protein LOC108557984 isoform X1</fullName>
    </submittedName>
</protein>
<evidence type="ECO:0000313" key="4">
    <source>
        <dbReference type="RefSeq" id="XP_017770232.1"/>
    </source>
</evidence>
<dbReference type="InterPro" id="IPR013270">
    <property type="entry name" value="CD47_Vset"/>
</dbReference>
<evidence type="ECO:0000259" key="2">
    <source>
        <dbReference type="PROSITE" id="PS50835"/>
    </source>
</evidence>
<keyword evidence="3" id="KW-1185">Reference proteome</keyword>
<name>A0ABM1M6N2_NICVS</name>
<dbReference type="InterPro" id="IPR007110">
    <property type="entry name" value="Ig-like_dom"/>
</dbReference>